<sequence length="76" mass="8561">MSSTKLIVCVSLFCYLALLEVPFANCGRLQRQLLDALTNADSLEDLESQLLLDELTSPSQEFRRRLASKRGFVRLG</sequence>
<feature type="signal peptide" evidence="1">
    <location>
        <begin position="1"/>
        <end position="26"/>
    </location>
</feature>
<dbReference type="AlphaFoldDB" id="A0A0R3UG41"/>
<protein>
    <submittedName>
        <fullName evidence="4">Neuropeptide</fullName>
    </submittedName>
</protein>
<accession>A0A0R3UG41</accession>
<dbReference type="WBParaSite" id="MCOS_0000614901-mRNA-1">
    <property type="protein sequence ID" value="MCOS_0000614901-mRNA-1"/>
    <property type="gene ID" value="MCOS_0000614901"/>
</dbReference>
<organism evidence="4">
    <name type="scientific">Mesocestoides corti</name>
    <name type="common">Flatworm</name>
    <dbReference type="NCBI Taxonomy" id="53468"/>
    <lineage>
        <taxon>Eukaryota</taxon>
        <taxon>Metazoa</taxon>
        <taxon>Spiralia</taxon>
        <taxon>Lophotrochozoa</taxon>
        <taxon>Platyhelminthes</taxon>
        <taxon>Cestoda</taxon>
        <taxon>Eucestoda</taxon>
        <taxon>Cyclophyllidea</taxon>
        <taxon>Mesocestoididae</taxon>
        <taxon>Mesocestoides</taxon>
    </lineage>
</organism>
<evidence type="ECO:0000313" key="2">
    <source>
        <dbReference type="EMBL" id="VDD80147.1"/>
    </source>
</evidence>
<keyword evidence="3" id="KW-1185">Reference proteome</keyword>
<evidence type="ECO:0000313" key="4">
    <source>
        <dbReference type="WBParaSite" id="MCOS_0000614901-mRNA-1"/>
    </source>
</evidence>
<evidence type="ECO:0000256" key="1">
    <source>
        <dbReference type="SAM" id="SignalP"/>
    </source>
</evidence>
<gene>
    <name evidence="2" type="ORF">MCOS_LOCUS6150</name>
</gene>
<proteinExistence type="predicted"/>
<keyword evidence="1" id="KW-0732">Signal</keyword>
<feature type="chain" id="PRO_5043132289" evidence="1">
    <location>
        <begin position="27"/>
        <end position="76"/>
    </location>
</feature>
<dbReference type="Proteomes" id="UP000267029">
    <property type="component" value="Unassembled WGS sequence"/>
</dbReference>
<reference evidence="2 3" key="2">
    <citation type="submission" date="2018-10" db="EMBL/GenBank/DDBJ databases">
        <authorList>
            <consortium name="Pathogen Informatics"/>
        </authorList>
    </citation>
    <scope>NUCLEOTIDE SEQUENCE [LARGE SCALE GENOMIC DNA]</scope>
</reference>
<reference evidence="4" key="1">
    <citation type="submission" date="2017-02" db="UniProtKB">
        <authorList>
            <consortium name="WormBaseParasite"/>
        </authorList>
    </citation>
    <scope>IDENTIFICATION</scope>
</reference>
<name>A0A0R3UG41_MESCO</name>
<dbReference type="EMBL" id="UXSR01005238">
    <property type="protein sequence ID" value="VDD80147.1"/>
    <property type="molecule type" value="Genomic_DNA"/>
</dbReference>
<evidence type="ECO:0000313" key="3">
    <source>
        <dbReference type="Proteomes" id="UP000267029"/>
    </source>
</evidence>